<dbReference type="PANTHER" id="PTHR12002">
    <property type="entry name" value="CLAUDIN"/>
    <property type="match status" value="1"/>
</dbReference>
<evidence type="ECO:0000256" key="3">
    <source>
        <dbReference type="ARBA" id="ARBA00022475"/>
    </source>
</evidence>
<evidence type="ECO:0000256" key="1">
    <source>
        <dbReference type="ARBA" id="ARBA00008295"/>
    </source>
</evidence>
<dbReference type="GO" id="GO:0005886">
    <property type="term" value="C:plasma membrane"/>
    <property type="evidence" value="ECO:0007669"/>
    <property type="project" value="UniProtKB-SubCell"/>
</dbReference>
<evidence type="ECO:0000313" key="9">
    <source>
        <dbReference type="Proteomes" id="UP000504632"/>
    </source>
</evidence>
<keyword evidence="7 8" id="KW-0472">Membrane</keyword>
<feature type="transmembrane region" description="Helical" evidence="8">
    <location>
        <begin position="127"/>
        <end position="146"/>
    </location>
</feature>
<evidence type="ECO:0000313" key="10">
    <source>
        <dbReference type="RefSeq" id="XP_030633876.1"/>
    </source>
</evidence>
<evidence type="ECO:0000256" key="2">
    <source>
        <dbReference type="ARBA" id="ARBA00022427"/>
    </source>
</evidence>
<dbReference type="InterPro" id="IPR004031">
    <property type="entry name" value="PMP22/EMP/MP20/Claudin"/>
</dbReference>
<evidence type="ECO:0000256" key="5">
    <source>
        <dbReference type="ARBA" id="ARBA00022949"/>
    </source>
</evidence>
<sequence length="175" mass="19068">MVSIEANIHETKIIFEGLWKTCVVQGMDQMQCKDNDFDHLPPYLKAACVLLVISVIVSVFGVILGITGGKCSKCVREKKIKSKIAMAGGMTLISAGILCLVPLCWTAVSIFFESNPIFKNKQWDMGLTVLIGFCTSALLLLGGAVLSCGSCPPKEIITEIKYIQPSYTIINVTYI</sequence>
<dbReference type="RefSeq" id="XP_030633876.1">
    <property type="nucleotide sequence ID" value="XM_030778016.1"/>
</dbReference>
<dbReference type="Proteomes" id="UP000504632">
    <property type="component" value="Chromosome 6"/>
</dbReference>
<dbReference type="GO" id="GO:0005923">
    <property type="term" value="C:bicellular tight junction"/>
    <property type="evidence" value="ECO:0007669"/>
    <property type="project" value="UniProtKB-SubCell"/>
</dbReference>
<evidence type="ECO:0000256" key="7">
    <source>
        <dbReference type="ARBA" id="ARBA00023136"/>
    </source>
</evidence>
<reference evidence="10" key="1">
    <citation type="submission" date="2025-08" db="UniProtKB">
        <authorList>
            <consortium name="RefSeq"/>
        </authorList>
    </citation>
    <scope>IDENTIFICATION</scope>
</reference>
<comment type="subcellular location">
    <subcellularLocation>
        <location evidence="8">Cell junction</location>
        <location evidence="8">Tight junction</location>
    </subcellularLocation>
    <subcellularLocation>
        <location evidence="8">Cell membrane</location>
        <topology evidence="8">Multi-pass membrane protein</topology>
    </subcellularLocation>
</comment>
<keyword evidence="6 8" id="KW-1133">Transmembrane helix</keyword>
<name>A0A6J2VRS5_CHACN</name>
<keyword evidence="5 8" id="KW-0965">Cell junction</keyword>
<gene>
    <name evidence="10" type="primary">LOC115815046</name>
</gene>
<dbReference type="GeneID" id="115815046"/>
<feature type="transmembrane region" description="Helical" evidence="8">
    <location>
        <begin position="43"/>
        <end position="66"/>
    </location>
</feature>
<dbReference type="InterPro" id="IPR017974">
    <property type="entry name" value="Claudin_CS"/>
</dbReference>
<dbReference type="AlphaFoldDB" id="A0A6J2VRS5"/>
<dbReference type="PROSITE" id="PS01346">
    <property type="entry name" value="CLAUDIN"/>
    <property type="match status" value="1"/>
</dbReference>
<comment type="function">
    <text evidence="8">Claudins function as major constituents of the tight junction complexes that regulate the permeability of epithelia.</text>
</comment>
<comment type="similarity">
    <text evidence="1 8">Belongs to the claudin family.</text>
</comment>
<dbReference type="InterPro" id="IPR006187">
    <property type="entry name" value="Claudin"/>
</dbReference>
<evidence type="ECO:0000256" key="8">
    <source>
        <dbReference type="RuleBase" id="RU060637"/>
    </source>
</evidence>
<organism evidence="9 10">
    <name type="scientific">Chanos chanos</name>
    <name type="common">Milkfish</name>
    <name type="synonym">Mugil chanos</name>
    <dbReference type="NCBI Taxonomy" id="29144"/>
    <lineage>
        <taxon>Eukaryota</taxon>
        <taxon>Metazoa</taxon>
        <taxon>Chordata</taxon>
        <taxon>Craniata</taxon>
        <taxon>Vertebrata</taxon>
        <taxon>Euteleostomi</taxon>
        <taxon>Actinopterygii</taxon>
        <taxon>Neopterygii</taxon>
        <taxon>Teleostei</taxon>
        <taxon>Ostariophysi</taxon>
        <taxon>Gonorynchiformes</taxon>
        <taxon>Chanidae</taxon>
        <taxon>Chanos</taxon>
    </lineage>
</organism>
<evidence type="ECO:0000256" key="4">
    <source>
        <dbReference type="ARBA" id="ARBA00022692"/>
    </source>
</evidence>
<evidence type="ECO:0000256" key="6">
    <source>
        <dbReference type="ARBA" id="ARBA00022989"/>
    </source>
</evidence>
<feature type="transmembrane region" description="Helical" evidence="8">
    <location>
        <begin position="87"/>
        <end position="112"/>
    </location>
</feature>
<keyword evidence="3 8" id="KW-1003">Cell membrane</keyword>
<keyword evidence="4 8" id="KW-0812">Transmembrane</keyword>
<dbReference type="GO" id="GO:0005198">
    <property type="term" value="F:structural molecule activity"/>
    <property type="evidence" value="ECO:0007669"/>
    <property type="project" value="InterPro"/>
</dbReference>
<dbReference type="Pfam" id="PF00822">
    <property type="entry name" value="PMP22_Claudin"/>
    <property type="match status" value="1"/>
</dbReference>
<keyword evidence="9" id="KW-1185">Reference proteome</keyword>
<protein>
    <recommendedName>
        <fullName evidence="8">Claudin</fullName>
    </recommendedName>
</protein>
<dbReference type="PRINTS" id="PR01077">
    <property type="entry name" value="CLAUDIN"/>
</dbReference>
<dbReference type="Gene3D" id="1.20.140.150">
    <property type="match status" value="1"/>
</dbReference>
<dbReference type="InParanoid" id="A0A6J2VRS5"/>
<accession>A0A6J2VRS5</accession>
<comment type="caution">
    <text evidence="8">Lacks conserved residue(s) required for the propagation of feature annotation.</text>
</comment>
<keyword evidence="2 8" id="KW-0796">Tight junction</keyword>
<proteinExistence type="inferred from homology"/>